<dbReference type="PANTHER" id="PTHR30269:SF37">
    <property type="entry name" value="MEMBRANE TRANSPORTER PROTEIN"/>
    <property type="match status" value="1"/>
</dbReference>
<dbReference type="Pfam" id="PF01925">
    <property type="entry name" value="TauE"/>
    <property type="match status" value="1"/>
</dbReference>
<evidence type="ECO:0000256" key="1">
    <source>
        <dbReference type="ARBA" id="ARBA00004651"/>
    </source>
</evidence>
<dbReference type="InterPro" id="IPR052017">
    <property type="entry name" value="TSUP"/>
</dbReference>
<dbReference type="GO" id="GO:0005886">
    <property type="term" value="C:plasma membrane"/>
    <property type="evidence" value="ECO:0007669"/>
    <property type="project" value="UniProtKB-SubCell"/>
</dbReference>
<evidence type="ECO:0000256" key="6">
    <source>
        <dbReference type="ARBA" id="ARBA00022989"/>
    </source>
</evidence>
<keyword evidence="3" id="KW-0813">Transport</keyword>
<feature type="transmembrane region" description="Helical" evidence="8">
    <location>
        <begin position="214"/>
        <end position="234"/>
    </location>
</feature>
<reference evidence="10" key="1">
    <citation type="submission" date="2012-06" db="EMBL/GenBank/DDBJ databases">
        <title>Complete sequence of chromosome of Desulfomonile tiedjei DSM 6799.</title>
        <authorList>
            <person name="Lucas S."/>
            <person name="Copeland A."/>
            <person name="Lapidus A."/>
            <person name="Glavina del Rio T."/>
            <person name="Dalin E."/>
            <person name="Tice H."/>
            <person name="Bruce D."/>
            <person name="Goodwin L."/>
            <person name="Pitluck S."/>
            <person name="Peters L."/>
            <person name="Ovchinnikova G."/>
            <person name="Zeytun A."/>
            <person name="Lu M."/>
            <person name="Kyrpides N."/>
            <person name="Mavromatis K."/>
            <person name="Ivanova N."/>
            <person name="Brettin T."/>
            <person name="Detter J.C."/>
            <person name="Han C."/>
            <person name="Larimer F."/>
            <person name="Land M."/>
            <person name="Hauser L."/>
            <person name="Markowitz V."/>
            <person name="Cheng J.-F."/>
            <person name="Hugenholtz P."/>
            <person name="Woyke T."/>
            <person name="Wu D."/>
            <person name="Spring S."/>
            <person name="Schroeder M."/>
            <person name="Brambilla E."/>
            <person name="Klenk H.-P."/>
            <person name="Eisen J.A."/>
        </authorList>
    </citation>
    <scope>NUCLEOTIDE SEQUENCE [LARGE SCALE GENOMIC DNA]</scope>
    <source>
        <strain evidence="10">ATCC 49306 / DSM 6799 / DCB-1</strain>
    </source>
</reference>
<comment type="similarity">
    <text evidence="2 8">Belongs to the 4-toluene sulfonate uptake permease (TSUP) (TC 2.A.102) family.</text>
</comment>
<evidence type="ECO:0000256" key="8">
    <source>
        <dbReference type="RuleBase" id="RU363041"/>
    </source>
</evidence>
<evidence type="ECO:0000256" key="2">
    <source>
        <dbReference type="ARBA" id="ARBA00009142"/>
    </source>
</evidence>
<dbReference type="KEGG" id="dti:Desti_2261"/>
<dbReference type="eggNOG" id="COG0730">
    <property type="taxonomic scope" value="Bacteria"/>
</dbReference>
<dbReference type="InterPro" id="IPR002781">
    <property type="entry name" value="TM_pro_TauE-like"/>
</dbReference>
<dbReference type="Proteomes" id="UP000006055">
    <property type="component" value="Chromosome"/>
</dbReference>
<evidence type="ECO:0000313" key="9">
    <source>
        <dbReference type="EMBL" id="AFM24951.1"/>
    </source>
</evidence>
<gene>
    <name evidence="9" type="ordered locus">Desti_2261</name>
</gene>
<keyword evidence="4 8" id="KW-1003">Cell membrane</keyword>
<feature type="transmembrane region" description="Helical" evidence="8">
    <location>
        <begin position="241"/>
        <end position="261"/>
    </location>
</feature>
<evidence type="ECO:0000256" key="4">
    <source>
        <dbReference type="ARBA" id="ARBA00022475"/>
    </source>
</evidence>
<accession>I4C5W0</accession>
<evidence type="ECO:0000313" key="10">
    <source>
        <dbReference type="Proteomes" id="UP000006055"/>
    </source>
</evidence>
<sequence length="262" mass="27570">MEYFVICVVALVVSALTLFSGFGLGTLLMPAFAIFFPINFAVAATAVVHLANNLFKVLLVGRHADAKTALRFTVPAALFAAVGAFLLGYLSDMKPLTQYSLGGHLYEITVVKTVMGALIASFALWDLLPYFEKLQFDSKYVPVGGAMSGFFGGLSGLQGALRSAFLIRCGLSKEAFIATGVVSTVAVDMSRLVIYSSTFVARDSALLGTHDGTGLIMAGIAAAFAGSFIGARLMKKITMKTVQMIVGMMLLLLAIALGAGII</sequence>
<evidence type="ECO:0000256" key="5">
    <source>
        <dbReference type="ARBA" id="ARBA00022692"/>
    </source>
</evidence>
<organism evidence="9 10">
    <name type="scientific">Desulfomonile tiedjei (strain ATCC 49306 / DSM 6799 / DCB-1)</name>
    <dbReference type="NCBI Taxonomy" id="706587"/>
    <lineage>
        <taxon>Bacteria</taxon>
        <taxon>Pseudomonadati</taxon>
        <taxon>Thermodesulfobacteriota</taxon>
        <taxon>Desulfomonilia</taxon>
        <taxon>Desulfomonilales</taxon>
        <taxon>Desulfomonilaceae</taxon>
        <taxon>Desulfomonile</taxon>
    </lineage>
</organism>
<keyword evidence="6 8" id="KW-1133">Transmembrane helix</keyword>
<keyword evidence="7 8" id="KW-0472">Membrane</keyword>
<dbReference type="RefSeq" id="WP_014810094.1">
    <property type="nucleotide sequence ID" value="NC_018025.1"/>
</dbReference>
<dbReference type="PANTHER" id="PTHR30269">
    <property type="entry name" value="TRANSMEMBRANE PROTEIN YFCA"/>
    <property type="match status" value="1"/>
</dbReference>
<dbReference type="EMBL" id="CP003360">
    <property type="protein sequence ID" value="AFM24951.1"/>
    <property type="molecule type" value="Genomic_DNA"/>
</dbReference>
<feature type="transmembrane region" description="Helical" evidence="8">
    <location>
        <begin position="110"/>
        <end position="131"/>
    </location>
</feature>
<keyword evidence="10" id="KW-1185">Reference proteome</keyword>
<evidence type="ECO:0000256" key="3">
    <source>
        <dbReference type="ARBA" id="ARBA00022448"/>
    </source>
</evidence>
<protein>
    <recommendedName>
        <fullName evidence="8">Probable membrane transporter protein</fullName>
    </recommendedName>
</protein>
<feature type="transmembrane region" description="Helical" evidence="8">
    <location>
        <begin position="72"/>
        <end position="90"/>
    </location>
</feature>
<dbReference type="PATRIC" id="fig|706587.4.peg.2592"/>
<feature type="transmembrane region" description="Helical" evidence="8">
    <location>
        <begin position="31"/>
        <end position="51"/>
    </location>
</feature>
<comment type="subcellular location">
    <subcellularLocation>
        <location evidence="1 8">Cell membrane</location>
        <topology evidence="1 8">Multi-pass membrane protein</topology>
    </subcellularLocation>
</comment>
<keyword evidence="5 8" id="KW-0812">Transmembrane</keyword>
<dbReference type="OrthoDB" id="8480055at2"/>
<evidence type="ECO:0000256" key="7">
    <source>
        <dbReference type="ARBA" id="ARBA00023136"/>
    </source>
</evidence>
<dbReference type="AlphaFoldDB" id="I4C5W0"/>
<proteinExistence type="inferred from homology"/>
<dbReference type="STRING" id="706587.Desti_2261"/>
<name>I4C5W0_DESTA</name>
<dbReference type="HOGENOM" id="CLU_1041015_0_0_7"/>